<dbReference type="AlphaFoldDB" id="A0A1F4TPA0"/>
<comment type="caution">
    <text evidence="8">The sequence shown here is derived from an EMBL/GenBank/DDBJ whole genome shotgun (WGS) entry which is preliminary data.</text>
</comment>
<dbReference type="InterPro" id="IPR017200">
    <property type="entry name" value="PqqE-like"/>
</dbReference>
<dbReference type="PROSITE" id="PS51918">
    <property type="entry name" value="RADICAL_SAM"/>
    <property type="match status" value="1"/>
</dbReference>
<dbReference type="EMBL" id="MEUI01000019">
    <property type="protein sequence ID" value="OGC34370.1"/>
    <property type="molecule type" value="Genomic_DNA"/>
</dbReference>
<dbReference type="CDD" id="cd01335">
    <property type="entry name" value="Radical_SAM"/>
    <property type="match status" value="1"/>
</dbReference>
<comment type="cofactor">
    <cofactor evidence="1">
        <name>[4Fe-4S] cluster</name>
        <dbReference type="ChEBI" id="CHEBI:49883"/>
    </cofactor>
</comment>
<dbReference type="GO" id="GO:0051539">
    <property type="term" value="F:4 iron, 4 sulfur cluster binding"/>
    <property type="evidence" value="ECO:0007669"/>
    <property type="project" value="UniProtKB-KW"/>
</dbReference>
<evidence type="ECO:0000259" key="7">
    <source>
        <dbReference type="PROSITE" id="PS51918"/>
    </source>
</evidence>
<dbReference type="InterPro" id="IPR058240">
    <property type="entry name" value="rSAM_sf"/>
</dbReference>
<dbReference type="Proteomes" id="UP000177309">
    <property type="component" value="Unassembled WGS sequence"/>
</dbReference>
<keyword evidence="5" id="KW-0408">Iron</keyword>
<keyword evidence="2" id="KW-0004">4Fe-4S</keyword>
<dbReference type="InterPro" id="IPR013785">
    <property type="entry name" value="Aldolase_TIM"/>
</dbReference>
<evidence type="ECO:0000256" key="2">
    <source>
        <dbReference type="ARBA" id="ARBA00022485"/>
    </source>
</evidence>
<dbReference type="GO" id="GO:0046872">
    <property type="term" value="F:metal ion binding"/>
    <property type="evidence" value="ECO:0007669"/>
    <property type="project" value="UniProtKB-KW"/>
</dbReference>
<accession>A0A1F4TPA0</accession>
<dbReference type="SFLD" id="SFLDG01386">
    <property type="entry name" value="main_SPASM_domain-containing"/>
    <property type="match status" value="1"/>
</dbReference>
<dbReference type="InterPro" id="IPR050377">
    <property type="entry name" value="Radical_SAM_PqqE_MftC-like"/>
</dbReference>
<keyword evidence="6" id="KW-0411">Iron-sulfur</keyword>
<dbReference type="SFLD" id="SFLDG01067">
    <property type="entry name" value="SPASM/twitch_domain_containing"/>
    <property type="match status" value="1"/>
</dbReference>
<feature type="domain" description="Radical SAM core" evidence="7">
    <location>
        <begin position="20"/>
        <end position="237"/>
    </location>
</feature>
<gene>
    <name evidence="8" type="ORF">A2462_07940</name>
</gene>
<dbReference type="PANTHER" id="PTHR11228">
    <property type="entry name" value="RADICAL SAM DOMAIN PROTEIN"/>
    <property type="match status" value="1"/>
</dbReference>
<dbReference type="SUPFAM" id="SSF102114">
    <property type="entry name" value="Radical SAM enzymes"/>
    <property type="match status" value="1"/>
</dbReference>
<evidence type="ECO:0000256" key="6">
    <source>
        <dbReference type="ARBA" id="ARBA00023014"/>
    </source>
</evidence>
<dbReference type="PIRSF" id="PIRSF037420">
    <property type="entry name" value="PQQ_syn_pqqE"/>
    <property type="match status" value="1"/>
</dbReference>
<dbReference type="SFLD" id="SFLDS00029">
    <property type="entry name" value="Radical_SAM"/>
    <property type="match status" value="1"/>
</dbReference>
<name>A0A1F4TPA0_UNCSA</name>
<proteinExistence type="predicted"/>
<dbReference type="Pfam" id="PF04055">
    <property type="entry name" value="Radical_SAM"/>
    <property type="match status" value="1"/>
</dbReference>
<evidence type="ECO:0000256" key="3">
    <source>
        <dbReference type="ARBA" id="ARBA00022691"/>
    </source>
</evidence>
<reference evidence="8 9" key="1">
    <citation type="journal article" date="2016" name="Nat. Commun.">
        <title>Thousands of microbial genomes shed light on interconnected biogeochemical processes in an aquifer system.</title>
        <authorList>
            <person name="Anantharaman K."/>
            <person name="Brown C.T."/>
            <person name="Hug L.A."/>
            <person name="Sharon I."/>
            <person name="Castelle C.J."/>
            <person name="Probst A.J."/>
            <person name="Thomas B.C."/>
            <person name="Singh A."/>
            <person name="Wilkins M.J."/>
            <person name="Karaoz U."/>
            <person name="Brodie E.L."/>
            <person name="Williams K.H."/>
            <person name="Hubbard S.S."/>
            <person name="Banfield J.F."/>
        </authorList>
    </citation>
    <scope>NUCLEOTIDE SEQUENCE [LARGE SCALE GENOMIC DNA]</scope>
</reference>
<keyword evidence="4" id="KW-0479">Metal-binding</keyword>
<protein>
    <recommendedName>
        <fullName evidence="7">Radical SAM core domain-containing protein</fullName>
    </recommendedName>
</protein>
<sequence>MREYSTEINISNSDLFKKGRPLVGRLDIELTERCNNDCIHCCINLPENDESAKKKELSTDEWKKIIQEVADLGGMTIRFTGGEPLLREDFKELYLFTRKLGIRVMLFTNARLITPELAEFLAAYPPREKIEVTVYGMQPKSYDAVVRVKGAFEEFWRGIHLLLEKKIPFVVKSAFLPQNKEDMEEFEAFAATIPWMDRPPSYSMFFDLRCRRDDEAKNRLIQRNRLSPEEGLKILTRDKEKYLKGMKEFCSKFMRPPGNKLFSCGAGHGGGCVDAYGNLQLCLMLRHPDTVYNLKKGSIKDAMTNFFPEMQKKEPKNPEYLKRCEKCFLKGLCEQCPAKSWNETGTLDTPVEYLCDIAHAQAEYLGLVEKGEKGWEVGEWKARIARLADKRA</sequence>
<dbReference type="PANTHER" id="PTHR11228:SF7">
    <property type="entry name" value="PQQA PEPTIDE CYCLASE"/>
    <property type="match status" value="1"/>
</dbReference>
<evidence type="ECO:0000256" key="5">
    <source>
        <dbReference type="ARBA" id="ARBA00023004"/>
    </source>
</evidence>
<keyword evidence="3" id="KW-0949">S-adenosyl-L-methionine</keyword>
<evidence type="ECO:0000256" key="1">
    <source>
        <dbReference type="ARBA" id="ARBA00001966"/>
    </source>
</evidence>
<dbReference type="GO" id="GO:0003824">
    <property type="term" value="F:catalytic activity"/>
    <property type="evidence" value="ECO:0007669"/>
    <property type="project" value="InterPro"/>
</dbReference>
<evidence type="ECO:0000256" key="4">
    <source>
        <dbReference type="ARBA" id="ARBA00022723"/>
    </source>
</evidence>
<evidence type="ECO:0000313" key="8">
    <source>
        <dbReference type="EMBL" id="OGC34370.1"/>
    </source>
</evidence>
<dbReference type="Gene3D" id="3.20.20.70">
    <property type="entry name" value="Aldolase class I"/>
    <property type="match status" value="1"/>
</dbReference>
<dbReference type="InterPro" id="IPR007197">
    <property type="entry name" value="rSAM"/>
</dbReference>
<dbReference type="GO" id="GO:0006783">
    <property type="term" value="P:heme biosynthetic process"/>
    <property type="evidence" value="ECO:0007669"/>
    <property type="project" value="TreeGrafter"/>
</dbReference>
<organism evidence="8 9">
    <name type="scientific">candidate division WOR-1 bacterium RIFOXYC2_FULL_41_25</name>
    <dbReference type="NCBI Taxonomy" id="1802586"/>
    <lineage>
        <taxon>Bacteria</taxon>
        <taxon>Bacillati</taxon>
        <taxon>Saganbacteria</taxon>
    </lineage>
</organism>
<evidence type="ECO:0000313" key="9">
    <source>
        <dbReference type="Proteomes" id="UP000177309"/>
    </source>
</evidence>